<geneLocation type="plastid" evidence="16"/>
<dbReference type="GO" id="GO:0008137">
    <property type="term" value="F:NADH dehydrogenase (ubiquinone) activity"/>
    <property type="evidence" value="ECO:0007669"/>
    <property type="project" value="InterPro"/>
</dbReference>
<reference evidence="16" key="1">
    <citation type="journal article" date="2020" name="Syst. Biol.">
        <title>Exploration of Plastid Phylogenomic Conflict Yields New Insights into the Deep Relationships of Leguminosae.</title>
        <authorList>
            <person name="Zhang R."/>
            <person name="Wang Y.H."/>
            <person name="Jin J.J."/>
            <person name="Stull G.W."/>
            <person name="Bruneau A."/>
            <person name="Cardoso D."/>
            <person name="de Queiroz L.P."/>
            <person name="Moore M.J."/>
            <person name="Zhang S.D."/>
            <person name="Chen S.Y."/>
            <person name="Wang J."/>
            <person name="Li D.Z."/>
            <person name="Yi T.S."/>
        </authorList>
    </citation>
    <scope>NUCLEOTIDE SEQUENCE</scope>
    <source>
        <tissue evidence="16">Fresh</tissue>
    </source>
</reference>
<dbReference type="RefSeq" id="YP_009771291.1">
    <property type="nucleotide sequence ID" value="NC_047390.1"/>
</dbReference>
<evidence type="ECO:0000256" key="8">
    <source>
        <dbReference type="ARBA" id="ARBA00022967"/>
    </source>
</evidence>
<feature type="transmembrane region" description="Helical" evidence="13">
    <location>
        <begin position="41"/>
        <end position="61"/>
    </location>
</feature>
<comment type="subcellular location">
    <subcellularLocation>
        <location evidence="13">Cell membrane</location>
        <topology evidence="13">Multi-pass membrane protein</topology>
    </subcellularLocation>
    <subcellularLocation>
        <location evidence="1">Membrane</location>
        <topology evidence="1">Multi-pass membrane protein</topology>
    </subcellularLocation>
</comment>
<dbReference type="InterPro" id="IPR045693">
    <property type="entry name" value="Ndh2_N"/>
</dbReference>
<dbReference type="HAMAP" id="MF_00445">
    <property type="entry name" value="NDH1_NuoN_1"/>
    <property type="match status" value="1"/>
</dbReference>
<evidence type="ECO:0000256" key="5">
    <source>
        <dbReference type="ARBA" id="ARBA00022719"/>
    </source>
</evidence>
<sequence>MKAFHLLLFDGSLIFPECILIFGLILLLMIDSTSDQKDISWFYLISSTSLVMSITALLFRWREEPMISFSGNFQTNNFNEIFQFLILLCSTLCIPLSVEYIECTEMAITEFLLFVLTATLGGMFLCGANDFITIFVAPECFSLCSYLLSGYTKKDVRSNEATTKYLLMGGASSSILVHGFSWLYGSSGGEIELQEIVNGLINTQMYNSPGISIALIFITVGIGFKLSPAPSHQWTPDVYEGSPTPVVAFLSVTSKVAASASATRIFDIPFYFSSNEWHLLLEILAILSMILGNLIAITQTSMKRMLAYSSIGQIGYVIIGIIVGDSNGGYASMITYMLFYISMNLGTFACIVLFGLRTGTDNIRDYAGLYTKDPFLALSLALCLLSLGGLPPLAGFFGKLHLFWCGWQAGLYFLVSIGLLTSVVSIYYYLKIIKLLMTGRNQEITPHVRNYRRSPLRSNNSIELSMIVCVIASTIPGISMNPIIEIAQDTLF</sequence>
<dbReference type="NCBIfam" id="NF002701">
    <property type="entry name" value="PRK02504.1"/>
    <property type="match status" value="1"/>
</dbReference>
<organism evidence="16">
    <name type="scientific">Smithia erubescens</name>
    <dbReference type="NCBI Taxonomy" id="2723576"/>
    <lineage>
        <taxon>Eukaryota</taxon>
        <taxon>Viridiplantae</taxon>
        <taxon>Streptophyta</taxon>
        <taxon>Embryophyta</taxon>
        <taxon>Tracheophyta</taxon>
        <taxon>Spermatophyta</taxon>
        <taxon>Magnoliopsida</taxon>
        <taxon>eudicotyledons</taxon>
        <taxon>Gunneridae</taxon>
        <taxon>Pentapetalae</taxon>
        <taxon>rosids</taxon>
        <taxon>fabids</taxon>
        <taxon>Fabales</taxon>
        <taxon>Fabaceae</taxon>
        <taxon>Papilionoideae</taxon>
        <taxon>50 kb inversion clade</taxon>
        <taxon>dalbergioids sensu lato</taxon>
        <taxon>Dalbergieae</taxon>
        <taxon>Dalbergia clade</taxon>
        <taxon>Smithia</taxon>
    </lineage>
</organism>
<dbReference type="GO" id="GO:0050136">
    <property type="term" value="F:NADH dehydrogenase (quinone) (non-electrogenic) activity"/>
    <property type="evidence" value="ECO:0007669"/>
    <property type="project" value="UniProtKB-UniRule"/>
</dbReference>
<feature type="transmembrane region" description="Helical" evidence="13">
    <location>
        <begin position="375"/>
        <end position="397"/>
    </location>
</feature>
<dbReference type="AlphaFoldDB" id="A0A6H0EI31"/>
<keyword evidence="12 13" id="KW-0472">Membrane</keyword>
<dbReference type="GeneID" id="54612536"/>
<keyword evidence="3" id="KW-0150">Chloroplast</keyword>
<keyword evidence="13" id="KW-0830">Ubiquinone</keyword>
<dbReference type="GO" id="GO:0042773">
    <property type="term" value="P:ATP synthesis coupled electron transport"/>
    <property type="evidence" value="ECO:0007669"/>
    <property type="project" value="InterPro"/>
</dbReference>
<dbReference type="PANTHER" id="PTHR22773">
    <property type="entry name" value="NADH DEHYDROGENASE"/>
    <property type="match status" value="1"/>
</dbReference>
<evidence type="ECO:0000256" key="11">
    <source>
        <dbReference type="ARBA" id="ARBA00023078"/>
    </source>
</evidence>
<dbReference type="Pfam" id="PF00361">
    <property type="entry name" value="Proton_antipo_M"/>
    <property type="match status" value="1"/>
</dbReference>
<feature type="transmembrane region" description="Helical" evidence="13">
    <location>
        <begin position="6"/>
        <end position="29"/>
    </location>
</feature>
<feature type="transmembrane region" description="Helical" evidence="13">
    <location>
        <begin position="108"/>
        <end position="125"/>
    </location>
</feature>
<dbReference type="GO" id="GO:0005886">
    <property type="term" value="C:plasma membrane"/>
    <property type="evidence" value="ECO:0007669"/>
    <property type="project" value="UniProtKB-SubCell"/>
</dbReference>
<dbReference type="EC" id="7.1.1.-" evidence="13"/>
<dbReference type="InterPro" id="IPR001750">
    <property type="entry name" value="ND/Mrp_TM"/>
</dbReference>
<feature type="transmembrane region" description="Helical" evidence="13">
    <location>
        <begin position="278"/>
        <end position="298"/>
    </location>
</feature>
<dbReference type="RefSeq" id="YP_009771306.1">
    <property type="nucleotide sequence ID" value="NC_047390.1"/>
</dbReference>
<keyword evidence="6" id="KW-0521">NADP</keyword>
<keyword evidence="13" id="KW-1003">Cell membrane</keyword>
<evidence type="ECO:0000256" key="1">
    <source>
        <dbReference type="ARBA" id="ARBA00004141"/>
    </source>
</evidence>
<keyword evidence="11" id="KW-0793">Thylakoid</keyword>
<evidence type="ECO:0000256" key="10">
    <source>
        <dbReference type="ARBA" id="ARBA00023027"/>
    </source>
</evidence>
<comment type="subunit">
    <text evidence="13">NDH-1 is composed of 14 different subunits. Subunits NuoA, H, J, K, L, M, N constitute the membrane sector of the complex.</text>
</comment>
<evidence type="ECO:0000256" key="7">
    <source>
        <dbReference type="ARBA" id="ARBA00022957"/>
    </source>
</evidence>
<proteinExistence type="inferred from homology"/>
<keyword evidence="5 13" id="KW-0874">Quinone</keyword>
<keyword evidence="9 13" id="KW-1133">Transmembrane helix</keyword>
<comment type="function">
    <text evidence="13">NDH-1 shuttles electrons from NADH, via FMN and iron-sulfur (Fe-S) centers, to quinones in the respiratory chain. The immediate electron acceptor for the enzyme in this species is believed to be ubiquinone. Couples the redox reaction to proton translocation (for every two electrons transferred, four hydrogen ions are translocated across the cytoplasmic membrane), and thus conserves the redox energy in a proton gradient.</text>
</comment>
<dbReference type="EMBL" id="MN709874">
    <property type="protein sequence ID" value="QIT02008.1"/>
    <property type="molecule type" value="Genomic_DNA"/>
</dbReference>
<keyword evidence="8 13" id="KW-1278">Translocase</keyword>
<dbReference type="GO" id="GO:0048038">
    <property type="term" value="F:quinone binding"/>
    <property type="evidence" value="ECO:0007669"/>
    <property type="project" value="UniProtKB-KW"/>
</dbReference>
<feature type="transmembrane region" description="Helical" evidence="13">
    <location>
        <begin position="305"/>
        <end position="324"/>
    </location>
</feature>
<gene>
    <name evidence="16" type="primary">ndhB</name>
    <name evidence="13" type="synonym">nuoN</name>
</gene>
<evidence type="ECO:0000256" key="3">
    <source>
        <dbReference type="ARBA" id="ARBA00022528"/>
    </source>
</evidence>
<dbReference type="PRINTS" id="PR01434">
    <property type="entry name" value="NADHDHGNASE5"/>
</dbReference>
<evidence type="ECO:0000259" key="14">
    <source>
        <dbReference type="Pfam" id="PF00361"/>
    </source>
</evidence>
<evidence type="ECO:0000256" key="13">
    <source>
        <dbReference type="HAMAP-Rule" id="MF_00445"/>
    </source>
</evidence>
<feature type="transmembrane region" description="Helical" evidence="13">
    <location>
        <begin position="81"/>
        <end position="101"/>
    </location>
</feature>
<keyword evidence="10 13" id="KW-0520">NAD</keyword>
<protein>
    <recommendedName>
        <fullName evidence="13">NADH-quinone oxidoreductase subunit N</fullName>
        <ecNumber evidence="13">7.1.1.-</ecNumber>
    </recommendedName>
    <alternativeName>
        <fullName evidence="13">NADH dehydrogenase I subunit N</fullName>
    </alternativeName>
    <alternativeName>
        <fullName evidence="13">NDH-1 subunit N</fullName>
    </alternativeName>
</protein>
<dbReference type="NCBIfam" id="TIGR01770">
    <property type="entry name" value="NDH_I_N"/>
    <property type="match status" value="1"/>
</dbReference>
<comment type="similarity">
    <text evidence="13">Belongs to the complex I subunit 2 family.</text>
</comment>
<keyword evidence="7" id="KW-0618">Plastoquinone</keyword>
<evidence type="ECO:0000256" key="4">
    <source>
        <dbReference type="ARBA" id="ARBA00022692"/>
    </source>
</evidence>
<accession>A0A6H0EI31</accession>
<dbReference type="GeneID" id="54612571"/>
<evidence type="ECO:0000256" key="6">
    <source>
        <dbReference type="ARBA" id="ARBA00022857"/>
    </source>
</evidence>
<dbReference type="EMBL" id="MN709874">
    <property type="protein sequence ID" value="QIT01993.1"/>
    <property type="molecule type" value="Genomic_DNA"/>
</dbReference>
<dbReference type="Pfam" id="PF19530">
    <property type="entry name" value="Ndh2_N"/>
    <property type="match status" value="1"/>
</dbReference>
<keyword evidence="16" id="KW-0934">Plastid</keyword>
<feature type="domain" description="NADH:quinone oxidoreductase/Mrp antiporter transmembrane" evidence="14">
    <location>
        <begin position="128"/>
        <end position="424"/>
    </location>
</feature>
<feature type="transmembrane region" description="Helical" evidence="13">
    <location>
        <begin position="205"/>
        <end position="226"/>
    </location>
</feature>
<comment type="catalytic activity">
    <reaction evidence="13">
        <text>a quinone + NADH + 5 H(+)(in) = a quinol + NAD(+) + 4 H(+)(out)</text>
        <dbReference type="Rhea" id="RHEA:57888"/>
        <dbReference type="ChEBI" id="CHEBI:15378"/>
        <dbReference type="ChEBI" id="CHEBI:24646"/>
        <dbReference type="ChEBI" id="CHEBI:57540"/>
        <dbReference type="ChEBI" id="CHEBI:57945"/>
        <dbReference type="ChEBI" id="CHEBI:132124"/>
    </reaction>
</comment>
<feature type="domain" description="NAD(P)H-quinone oxidoreductase subunit 2 N-terminal" evidence="15">
    <location>
        <begin position="1"/>
        <end position="99"/>
    </location>
</feature>
<evidence type="ECO:0000256" key="12">
    <source>
        <dbReference type="ARBA" id="ARBA00023136"/>
    </source>
</evidence>
<feature type="transmembrane region" description="Helical" evidence="13">
    <location>
        <begin position="330"/>
        <end position="354"/>
    </location>
</feature>
<dbReference type="GO" id="GO:0009536">
    <property type="term" value="C:plastid"/>
    <property type="evidence" value="ECO:0007669"/>
    <property type="project" value="UniProtKB-ARBA"/>
</dbReference>
<feature type="transmembrane region" description="Helical" evidence="13">
    <location>
        <begin position="462"/>
        <end position="484"/>
    </location>
</feature>
<keyword evidence="4 13" id="KW-0812">Transmembrane</keyword>
<name>A0A6H0EI31_9FABA</name>
<feature type="transmembrane region" description="Helical" evidence="13">
    <location>
        <begin position="409"/>
        <end position="430"/>
    </location>
</feature>
<evidence type="ECO:0000256" key="2">
    <source>
        <dbReference type="ARBA" id="ARBA00022448"/>
    </source>
</evidence>
<evidence type="ECO:0000259" key="15">
    <source>
        <dbReference type="Pfam" id="PF19530"/>
    </source>
</evidence>
<evidence type="ECO:0000313" key="16">
    <source>
        <dbReference type="EMBL" id="QIT02008.1"/>
    </source>
</evidence>
<evidence type="ECO:0000256" key="9">
    <source>
        <dbReference type="ARBA" id="ARBA00022989"/>
    </source>
</evidence>
<keyword evidence="2 13" id="KW-0813">Transport</keyword>
<dbReference type="InterPro" id="IPR010096">
    <property type="entry name" value="NADH-Q_OxRdtase_suN/2"/>
</dbReference>